<dbReference type="SUPFAM" id="SSF47473">
    <property type="entry name" value="EF-hand"/>
    <property type="match status" value="1"/>
</dbReference>
<evidence type="ECO:0000256" key="1">
    <source>
        <dbReference type="ARBA" id="ARBA00022837"/>
    </source>
</evidence>
<dbReference type="Gene3D" id="1.10.238.10">
    <property type="entry name" value="EF-hand"/>
    <property type="match status" value="2"/>
</dbReference>
<feature type="domain" description="EF-hand" evidence="2">
    <location>
        <begin position="11"/>
        <end position="46"/>
    </location>
</feature>
<keyword evidence="4" id="KW-1185">Reference proteome</keyword>
<dbReference type="Proteomes" id="UP000695562">
    <property type="component" value="Unassembled WGS sequence"/>
</dbReference>
<accession>A0A8J4UYP6</accession>
<organism evidence="3 4">
    <name type="scientific">Polysphondylium violaceum</name>
    <dbReference type="NCBI Taxonomy" id="133409"/>
    <lineage>
        <taxon>Eukaryota</taxon>
        <taxon>Amoebozoa</taxon>
        <taxon>Evosea</taxon>
        <taxon>Eumycetozoa</taxon>
        <taxon>Dictyostelia</taxon>
        <taxon>Dictyosteliales</taxon>
        <taxon>Dictyosteliaceae</taxon>
        <taxon>Polysphondylium</taxon>
    </lineage>
</organism>
<comment type="caution">
    <text evidence="3">The sequence shown here is derived from an EMBL/GenBank/DDBJ whole genome shotgun (WGS) entry which is preliminary data.</text>
</comment>
<protein>
    <recommendedName>
        <fullName evidence="2">EF-hand domain-containing protein</fullName>
    </recommendedName>
</protein>
<dbReference type="InterPro" id="IPR018247">
    <property type="entry name" value="EF_Hand_1_Ca_BS"/>
</dbReference>
<dbReference type="PROSITE" id="PS50222">
    <property type="entry name" value="EF_HAND_2"/>
    <property type="match status" value="3"/>
</dbReference>
<dbReference type="GO" id="GO:0005509">
    <property type="term" value="F:calcium ion binding"/>
    <property type="evidence" value="ECO:0007669"/>
    <property type="project" value="InterPro"/>
</dbReference>
<dbReference type="InterPro" id="IPR002048">
    <property type="entry name" value="EF_hand_dom"/>
</dbReference>
<gene>
    <name evidence="3" type="ORF">CYY_005373</name>
</gene>
<evidence type="ECO:0000313" key="3">
    <source>
        <dbReference type="EMBL" id="KAF2073320.1"/>
    </source>
</evidence>
<dbReference type="SMART" id="SM00054">
    <property type="entry name" value="EFh"/>
    <property type="match status" value="4"/>
</dbReference>
<proteinExistence type="predicted"/>
<keyword evidence="1" id="KW-0106">Calcium</keyword>
<feature type="domain" description="EF-hand" evidence="2">
    <location>
        <begin position="124"/>
        <end position="159"/>
    </location>
</feature>
<dbReference type="AlphaFoldDB" id="A0A8J4UYP6"/>
<dbReference type="OrthoDB" id="20736at2759"/>
<feature type="domain" description="EF-hand" evidence="2">
    <location>
        <begin position="88"/>
        <end position="123"/>
    </location>
</feature>
<dbReference type="InterPro" id="IPR011992">
    <property type="entry name" value="EF-hand-dom_pair"/>
</dbReference>
<evidence type="ECO:0000259" key="2">
    <source>
        <dbReference type="PROSITE" id="PS50222"/>
    </source>
</evidence>
<sequence length="169" mass="19461">MEGLNSSEIKLVEEQVQNFFNKIDKDLNGVVTYGECIDYWKTQGVKDPKYITNMIFLQNDKNNDARITTAEFRSEATKLRTAIVYNKVHELNLATFLSKFDINNDAKITLTELENEFKRVGCSDSRSAAGWLFSSMDRDKDGIISMDDLTKCFQKIYPKKIGTFNFQKP</sequence>
<evidence type="ECO:0000313" key="4">
    <source>
        <dbReference type="Proteomes" id="UP000695562"/>
    </source>
</evidence>
<dbReference type="Pfam" id="PF13202">
    <property type="entry name" value="EF-hand_5"/>
    <property type="match status" value="1"/>
</dbReference>
<dbReference type="EMBL" id="AJWJ01000212">
    <property type="protein sequence ID" value="KAF2073320.1"/>
    <property type="molecule type" value="Genomic_DNA"/>
</dbReference>
<dbReference type="PROSITE" id="PS00018">
    <property type="entry name" value="EF_HAND_1"/>
    <property type="match status" value="1"/>
</dbReference>
<name>A0A8J4UYP6_9MYCE</name>
<reference evidence="3" key="1">
    <citation type="submission" date="2020-01" db="EMBL/GenBank/DDBJ databases">
        <title>Development of genomics and gene disruption for Polysphondylium violaceum indicates a role for the polyketide synthase stlB in stalk morphogenesis.</title>
        <authorList>
            <person name="Narita B."/>
            <person name="Kawabe Y."/>
            <person name="Kin K."/>
            <person name="Saito T."/>
            <person name="Gibbs R."/>
            <person name="Kuspa A."/>
            <person name="Muzny D."/>
            <person name="Queller D."/>
            <person name="Richards S."/>
            <person name="Strassman J."/>
            <person name="Sucgang R."/>
            <person name="Worley K."/>
            <person name="Schaap P."/>
        </authorList>
    </citation>
    <scope>NUCLEOTIDE SEQUENCE</scope>
    <source>
        <strain evidence="3">QSvi11</strain>
    </source>
</reference>